<keyword evidence="3" id="KW-1185">Reference proteome</keyword>
<dbReference type="Pfam" id="PF11074">
    <property type="entry name" value="DUF2779"/>
    <property type="match status" value="1"/>
</dbReference>
<dbReference type="EMBL" id="FNNZ01000014">
    <property type="protein sequence ID" value="SDX09561.1"/>
    <property type="molecule type" value="Genomic_DNA"/>
</dbReference>
<dbReference type="RefSeq" id="WP_175534644.1">
    <property type="nucleotide sequence ID" value="NZ_FNNZ01000014.1"/>
</dbReference>
<accession>A0A1H2YWV8</accession>
<evidence type="ECO:0000313" key="3">
    <source>
        <dbReference type="Proteomes" id="UP000198816"/>
    </source>
</evidence>
<protein>
    <recommendedName>
        <fullName evidence="1">DUF2779 domain-containing protein</fullName>
    </recommendedName>
</protein>
<feature type="domain" description="DUF2779" evidence="1">
    <location>
        <begin position="20"/>
        <end position="122"/>
    </location>
</feature>
<dbReference type="AlphaFoldDB" id="A0A1H2YWV8"/>
<dbReference type="InterPro" id="IPR021301">
    <property type="entry name" value="DUF2779"/>
</dbReference>
<organism evidence="2 3">
    <name type="scientific">Thiocapsa roseopersicina</name>
    <dbReference type="NCBI Taxonomy" id="1058"/>
    <lineage>
        <taxon>Bacteria</taxon>
        <taxon>Pseudomonadati</taxon>
        <taxon>Pseudomonadota</taxon>
        <taxon>Gammaproteobacteria</taxon>
        <taxon>Chromatiales</taxon>
        <taxon>Chromatiaceae</taxon>
        <taxon>Thiocapsa</taxon>
    </lineage>
</organism>
<evidence type="ECO:0000259" key="1">
    <source>
        <dbReference type="Pfam" id="PF11074"/>
    </source>
</evidence>
<gene>
    <name evidence="2" type="ORF">SAMN05421783_11411</name>
</gene>
<sequence>MTARQPPKPARPRDIAFPRHYLRFGILEVPPPAMAGSRHFEPIPYQWSCHVETESGLVDQFGFLDTRGLDPRPELVDALLAVIERKGSILVPSARETALLHGLQRRIADPTGAFADALTRLVEIDRLAKGRRDPAARRVVLGIRTAALVLWPDDAADPSPMLRDDRAAAAAYLELIDARTQRIRRRQLARALVRYGDLELSDLVQAFAEHAGGGSEPIKSGPMLN</sequence>
<dbReference type="Proteomes" id="UP000198816">
    <property type="component" value="Unassembled WGS sequence"/>
</dbReference>
<proteinExistence type="predicted"/>
<name>A0A1H2YWV8_THIRO</name>
<evidence type="ECO:0000313" key="2">
    <source>
        <dbReference type="EMBL" id="SDX09561.1"/>
    </source>
</evidence>
<reference evidence="3" key="1">
    <citation type="submission" date="2016-10" db="EMBL/GenBank/DDBJ databases">
        <authorList>
            <person name="Varghese N."/>
            <person name="Submissions S."/>
        </authorList>
    </citation>
    <scope>NUCLEOTIDE SEQUENCE [LARGE SCALE GENOMIC DNA]</scope>
    <source>
        <strain evidence="3">DSM 217</strain>
    </source>
</reference>